<accession>A0ABX2TFM6</accession>
<comment type="caution">
    <text evidence="3">The sequence shown here is derived from an EMBL/GenBank/DDBJ whole genome shotgun (WGS) entry which is preliminary data.</text>
</comment>
<dbReference type="Gene3D" id="3.40.190.10">
    <property type="entry name" value="Periplasmic binding protein-like II"/>
    <property type="match status" value="1"/>
</dbReference>
<dbReference type="Pfam" id="PF03401">
    <property type="entry name" value="TctC"/>
    <property type="match status" value="1"/>
</dbReference>
<protein>
    <submittedName>
        <fullName evidence="3">Tripartite tricarboxylate transporter substrate binding protein</fullName>
    </submittedName>
</protein>
<dbReference type="RefSeq" id="WP_180284325.1">
    <property type="nucleotide sequence ID" value="NZ_JABFDB010000019.1"/>
</dbReference>
<dbReference type="Proteomes" id="UP000584642">
    <property type="component" value="Unassembled WGS sequence"/>
</dbReference>
<keyword evidence="4" id="KW-1185">Reference proteome</keyword>
<dbReference type="PANTHER" id="PTHR42928">
    <property type="entry name" value="TRICARBOXYLATE-BINDING PROTEIN"/>
    <property type="match status" value="1"/>
</dbReference>
<evidence type="ECO:0000313" key="3">
    <source>
        <dbReference type="EMBL" id="NYZ22555.1"/>
    </source>
</evidence>
<dbReference type="Gene3D" id="3.40.190.150">
    <property type="entry name" value="Bordetella uptake gene, domain 1"/>
    <property type="match status" value="1"/>
</dbReference>
<dbReference type="SUPFAM" id="SSF53850">
    <property type="entry name" value="Periplasmic binding protein-like II"/>
    <property type="match status" value="1"/>
</dbReference>
<comment type="similarity">
    <text evidence="1">Belongs to the UPF0065 (bug) family.</text>
</comment>
<feature type="chain" id="PRO_5045422212" evidence="2">
    <location>
        <begin position="24"/>
        <end position="320"/>
    </location>
</feature>
<evidence type="ECO:0000313" key="4">
    <source>
        <dbReference type="Proteomes" id="UP000584642"/>
    </source>
</evidence>
<name>A0ABX2TFM6_9PROT</name>
<feature type="signal peptide" evidence="2">
    <location>
        <begin position="1"/>
        <end position="23"/>
    </location>
</feature>
<dbReference type="CDD" id="cd07012">
    <property type="entry name" value="PBP2_Bug_TTT"/>
    <property type="match status" value="1"/>
</dbReference>
<dbReference type="InterPro" id="IPR042100">
    <property type="entry name" value="Bug_dom1"/>
</dbReference>
<dbReference type="PANTHER" id="PTHR42928:SF5">
    <property type="entry name" value="BLR1237 PROTEIN"/>
    <property type="match status" value="1"/>
</dbReference>
<dbReference type="InterPro" id="IPR005064">
    <property type="entry name" value="BUG"/>
</dbReference>
<gene>
    <name evidence="3" type="ORF">HND93_22830</name>
</gene>
<sequence>MTFRLLAAGVVLASALGAVAASAEEFPSKPIRFVTPYPPGGATSLHAAIITTAAEPFFGQPMISIIRAGGGGVVGTTEVSKAEPDGHTVLFGDPTIISLRPQVEQLPFKADDFIPVARINYAPAVFVAGKNAPFSNLKEMTDYAKANPDKLVYSSDNVNGLTYVAFEMLKKETGTKMKGVEFGGGGPAITQLLGGNTMAYAGLPTVVGEHITSGAVKPICVADTQRWDGFKDVPTCTEAGAPIIWHFWLGALVPKGTPTDRVKRLSDGFGELVKDKGFLTLIGRINSRIDFQPHEEFAKTLEAERAALKALYVSLGKLPG</sequence>
<proteinExistence type="inferred from homology"/>
<dbReference type="EMBL" id="JABFDB010000019">
    <property type="protein sequence ID" value="NYZ22555.1"/>
    <property type="molecule type" value="Genomic_DNA"/>
</dbReference>
<reference evidence="3 4" key="1">
    <citation type="submission" date="2020-05" db="EMBL/GenBank/DDBJ databases">
        <title>Azospirillum oleiclasticum sp. nov, a nitrogen-fixing and heavy crude oil-emulsifying bacterium isolated from the crude oil of Yumen Oilfield.</title>
        <authorList>
            <person name="Wu D."/>
            <person name="Cai M."/>
            <person name="Zhang X."/>
        </authorList>
    </citation>
    <scope>NUCLEOTIDE SEQUENCE [LARGE SCALE GENOMIC DNA]</scope>
    <source>
        <strain evidence="3 4">ROY-1-1-2</strain>
    </source>
</reference>
<organism evidence="3 4">
    <name type="scientific">Azospirillum oleiclasticum</name>
    <dbReference type="NCBI Taxonomy" id="2735135"/>
    <lineage>
        <taxon>Bacteria</taxon>
        <taxon>Pseudomonadati</taxon>
        <taxon>Pseudomonadota</taxon>
        <taxon>Alphaproteobacteria</taxon>
        <taxon>Rhodospirillales</taxon>
        <taxon>Azospirillaceae</taxon>
        <taxon>Azospirillum</taxon>
    </lineage>
</organism>
<evidence type="ECO:0000256" key="1">
    <source>
        <dbReference type="ARBA" id="ARBA00006987"/>
    </source>
</evidence>
<dbReference type="PIRSF" id="PIRSF017082">
    <property type="entry name" value="YflP"/>
    <property type="match status" value="1"/>
</dbReference>
<keyword evidence="2" id="KW-0732">Signal</keyword>
<evidence type="ECO:0000256" key="2">
    <source>
        <dbReference type="SAM" id="SignalP"/>
    </source>
</evidence>